<protein>
    <submittedName>
        <fullName evidence="1">Uncharacterized protein</fullName>
    </submittedName>
</protein>
<gene>
    <name evidence="1" type="ORF">MFMK1_000055</name>
</gene>
<sequence length="62" mass="6870">MPDVEAFKAKIINMIEQAVLKDGGVEYIVAKKEKNLLSPENLAKIMAMKCKNIIAIIPKEAN</sequence>
<proteinExistence type="predicted"/>
<dbReference type="EMBL" id="CP121694">
    <property type="protein sequence ID" value="WRO20297.1"/>
    <property type="molecule type" value="Genomic_DNA"/>
</dbReference>
<dbReference type="Proteomes" id="UP001329915">
    <property type="component" value="Chromosome"/>
</dbReference>
<dbReference type="KEGG" id="dbc:MFMK1_000055"/>
<dbReference type="RefSeq" id="WP_366923201.1">
    <property type="nucleotide sequence ID" value="NZ_CP121694.1"/>
</dbReference>
<dbReference type="AlphaFoldDB" id="A0AAU0UI89"/>
<accession>A0AAU0UI89</accession>
<reference evidence="1 2" key="1">
    <citation type="submission" date="2023-04" db="EMBL/GenBank/DDBJ databases">
        <authorList>
            <person name="Hsu D."/>
        </authorList>
    </citation>
    <scope>NUCLEOTIDE SEQUENCE [LARGE SCALE GENOMIC DNA]</scope>
    <source>
        <strain evidence="1 2">MK1</strain>
    </source>
</reference>
<organism evidence="1 2">
    <name type="scientific">Metallumcola ferriviriculae</name>
    <dbReference type="NCBI Taxonomy" id="3039180"/>
    <lineage>
        <taxon>Bacteria</taxon>
        <taxon>Bacillati</taxon>
        <taxon>Bacillota</taxon>
        <taxon>Clostridia</taxon>
        <taxon>Neomoorellales</taxon>
        <taxon>Desulfitibacteraceae</taxon>
        <taxon>Metallumcola</taxon>
    </lineage>
</organism>
<evidence type="ECO:0000313" key="1">
    <source>
        <dbReference type="EMBL" id="WRO20297.1"/>
    </source>
</evidence>
<keyword evidence="2" id="KW-1185">Reference proteome</keyword>
<name>A0AAU0UI89_9FIRM</name>
<evidence type="ECO:0000313" key="2">
    <source>
        <dbReference type="Proteomes" id="UP001329915"/>
    </source>
</evidence>